<evidence type="ECO:0000313" key="2">
    <source>
        <dbReference type="EMBL" id="GMA90766.1"/>
    </source>
</evidence>
<organism evidence="2 3">
    <name type="scientific">Homoserinibacter gongjuensis</name>
    <dbReference type="NCBI Taxonomy" id="1162968"/>
    <lineage>
        <taxon>Bacteria</taxon>
        <taxon>Bacillati</taxon>
        <taxon>Actinomycetota</taxon>
        <taxon>Actinomycetes</taxon>
        <taxon>Micrococcales</taxon>
        <taxon>Microbacteriaceae</taxon>
        <taxon>Homoserinibacter</taxon>
    </lineage>
</organism>
<dbReference type="RefSeq" id="WP_348533825.1">
    <property type="nucleotide sequence ID" value="NZ_BSVA01000001.1"/>
</dbReference>
<proteinExistence type="predicted"/>
<gene>
    <name evidence="2" type="ORF">GCM10025869_12950</name>
</gene>
<evidence type="ECO:0000256" key="1">
    <source>
        <dbReference type="SAM" id="Phobius"/>
    </source>
</evidence>
<keyword evidence="1" id="KW-0812">Transmembrane</keyword>
<dbReference type="Proteomes" id="UP001157069">
    <property type="component" value="Unassembled WGS sequence"/>
</dbReference>
<accession>A0ABQ6JTE4</accession>
<protein>
    <recommendedName>
        <fullName evidence="4">DUF1304 domain-containing protein</fullName>
    </recommendedName>
</protein>
<keyword evidence="1" id="KW-1133">Transmembrane helix</keyword>
<dbReference type="EMBL" id="BSVA01000001">
    <property type="protein sequence ID" value="GMA90766.1"/>
    <property type="molecule type" value="Genomic_DNA"/>
</dbReference>
<evidence type="ECO:0008006" key="4">
    <source>
        <dbReference type="Google" id="ProtNLM"/>
    </source>
</evidence>
<comment type="caution">
    <text evidence="2">The sequence shown here is derived from an EMBL/GenBank/DDBJ whole genome shotgun (WGS) entry which is preliminary data.</text>
</comment>
<keyword evidence="1" id="KW-0472">Membrane</keyword>
<keyword evidence="3" id="KW-1185">Reference proteome</keyword>
<sequence length="42" mass="4485">MNTAVLVIGSLFAGIAALIHVYIWLLESVLWTSESTRPAPSG</sequence>
<reference evidence="3" key="1">
    <citation type="journal article" date="2019" name="Int. J. Syst. Evol. Microbiol.">
        <title>The Global Catalogue of Microorganisms (GCM) 10K type strain sequencing project: providing services to taxonomists for standard genome sequencing and annotation.</title>
        <authorList>
            <consortium name="The Broad Institute Genomics Platform"/>
            <consortium name="The Broad Institute Genome Sequencing Center for Infectious Disease"/>
            <person name="Wu L."/>
            <person name="Ma J."/>
        </authorList>
    </citation>
    <scope>NUCLEOTIDE SEQUENCE [LARGE SCALE GENOMIC DNA]</scope>
    <source>
        <strain evidence="3">NBRC 108755</strain>
    </source>
</reference>
<feature type="transmembrane region" description="Helical" evidence="1">
    <location>
        <begin position="6"/>
        <end position="25"/>
    </location>
</feature>
<evidence type="ECO:0000313" key="3">
    <source>
        <dbReference type="Proteomes" id="UP001157069"/>
    </source>
</evidence>
<name>A0ABQ6JTE4_9MICO</name>